<dbReference type="Proteomes" id="UP001556367">
    <property type="component" value="Unassembled WGS sequence"/>
</dbReference>
<organism evidence="1 2">
    <name type="scientific">Hohenbuehelia grisea</name>
    <dbReference type="NCBI Taxonomy" id="104357"/>
    <lineage>
        <taxon>Eukaryota</taxon>
        <taxon>Fungi</taxon>
        <taxon>Dikarya</taxon>
        <taxon>Basidiomycota</taxon>
        <taxon>Agaricomycotina</taxon>
        <taxon>Agaricomycetes</taxon>
        <taxon>Agaricomycetidae</taxon>
        <taxon>Agaricales</taxon>
        <taxon>Pleurotineae</taxon>
        <taxon>Pleurotaceae</taxon>
        <taxon>Hohenbuehelia</taxon>
    </lineage>
</organism>
<evidence type="ECO:0000313" key="1">
    <source>
        <dbReference type="EMBL" id="KAL0953559.1"/>
    </source>
</evidence>
<proteinExistence type="predicted"/>
<reference evidence="2" key="1">
    <citation type="submission" date="2024-06" db="EMBL/GenBank/DDBJ databases">
        <title>Multi-omics analyses provide insights into the biosynthesis of the anticancer antibiotic pleurotin in Hohenbuehelia grisea.</title>
        <authorList>
            <person name="Weaver J.A."/>
            <person name="Alberti F."/>
        </authorList>
    </citation>
    <scope>NUCLEOTIDE SEQUENCE [LARGE SCALE GENOMIC DNA]</scope>
    <source>
        <strain evidence="2">T-177</strain>
    </source>
</reference>
<dbReference type="SUPFAM" id="SSF69065">
    <property type="entry name" value="RNase III domain-like"/>
    <property type="match status" value="1"/>
</dbReference>
<keyword evidence="2" id="KW-1185">Reference proteome</keyword>
<dbReference type="InterPro" id="IPR036389">
    <property type="entry name" value="RNase_III_sf"/>
</dbReference>
<name>A0ABR3JD56_9AGAR</name>
<evidence type="ECO:0000313" key="2">
    <source>
        <dbReference type="Proteomes" id="UP001556367"/>
    </source>
</evidence>
<gene>
    <name evidence="1" type="ORF">HGRIS_004779</name>
</gene>
<protein>
    <recommendedName>
        <fullName evidence="3">RNase III domain-containing protein</fullName>
    </recommendedName>
</protein>
<dbReference type="Gene3D" id="1.10.1520.10">
    <property type="entry name" value="Ribonuclease III domain"/>
    <property type="match status" value="1"/>
</dbReference>
<accession>A0ABR3JD56</accession>
<sequence length="155" mass="16558">MGHAHKRLLSTAARLASVPASSVPKFPPKDAFFQHTELPKPFSPETWASLQPPPPSALSAFAHRIGLASVLDSPDVVQQACTHESFGPFFRRHNPNAPAPSTNAQLAPIGNSLMGMFAAEHIYASYLAKRVGVGGTFSLSAWEDVASTCSIVECF</sequence>
<evidence type="ECO:0008006" key="3">
    <source>
        <dbReference type="Google" id="ProtNLM"/>
    </source>
</evidence>
<comment type="caution">
    <text evidence="1">The sequence shown here is derived from an EMBL/GenBank/DDBJ whole genome shotgun (WGS) entry which is preliminary data.</text>
</comment>
<dbReference type="EMBL" id="JASNQZ010000008">
    <property type="protein sequence ID" value="KAL0953559.1"/>
    <property type="molecule type" value="Genomic_DNA"/>
</dbReference>